<reference evidence="6 7" key="2">
    <citation type="submission" date="2018-11" db="EMBL/GenBank/DDBJ databases">
        <authorList>
            <consortium name="Pathogen Informatics"/>
        </authorList>
    </citation>
    <scope>NUCLEOTIDE SEQUENCE [LARGE SCALE GENOMIC DNA]</scope>
</reference>
<dbReference type="WBParaSite" id="TTAC_0000812901-mRNA-1">
    <property type="protein sequence ID" value="TTAC_0000812901-mRNA-1"/>
    <property type="gene ID" value="TTAC_0000812901"/>
</dbReference>
<organism evidence="8">
    <name type="scientific">Hydatigena taeniaeformis</name>
    <name type="common">Feline tapeworm</name>
    <name type="synonym">Taenia taeniaeformis</name>
    <dbReference type="NCBI Taxonomy" id="6205"/>
    <lineage>
        <taxon>Eukaryota</taxon>
        <taxon>Metazoa</taxon>
        <taxon>Spiralia</taxon>
        <taxon>Lophotrochozoa</taxon>
        <taxon>Platyhelminthes</taxon>
        <taxon>Cestoda</taxon>
        <taxon>Eucestoda</taxon>
        <taxon>Cyclophyllidea</taxon>
        <taxon>Taeniidae</taxon>
        <taxon>Hydatigera</taxon>
    </lineage>
</organism>
<dbReference type="InterPro" id="IPR019372">
    <property type="entry name" value="LHFPL"/>
</dbReference>
<feature type="transmembrane region" description="Helical" evidence="5">
    <location>
        <begin position="154"/>
        <end position="176"/>
    </location>
</feature>
<evidence type="ECO:0000256" key="3">
    <source>
        <dbReference type="ARBA" id="ARBA00022989"/>
    </source>
</evidence>
<evidence type="ECO:0000256" key="5">
    <source>
        <dbReference type="SAM" id="Phobius"/>
    </source>
</evidence>
<dbReference type="GO" id="GO:0016020">
    <property type="term" value="C:membrane"/>
    <property type="evidence" value="ECO:0007669"/>
    <property type="project" value="UniProtKB-SubCell"/>
</dbReference>
<keyword evidence="7" id="KW-1185">Reference proteome</keyword>
<gene>
    <name evidence="6" type="ORF">TTAC_LOCUS8114</name>
</gene>
<evidence type="ECO:0000313" key="6">
    <source>
        <dbReference type="EMBL" id="VDM32616.1"/>
    </source>
</evidence>
<dbReference type="AlphaFoldDB" id="A0A0R3X421"/>
<evidence type="ECO:0000313" key="7">
    <source>
        <dbReference type="Proteomes" id="UP000274429"/>
    </source>
</evidence>
<dbReference type="OrthoDB" id="10048434at2759"/>
<name>A0A0R3X421_HYDTA</name>
<accession>A0A0R3X421</accession>
<evidence type="ECO:0000313" key="8">
    <source>
        <dbReference type="WBParaSite" id="TTAC_0000812901-mRNA-1"/>
    </source>
</evidence>
<evidence type="ECO:0000256" key="2">
    <source>
        <dbReference type="ARBA" id="ARBA00022692"/>
    </source>
</evidence>
<dbReference type="Proteomes" id="UP000274429">
    <property type="component" value="Unassembled WGS sequence"/>
</dbReference>
<dbReference type="PANTHER" id="PTHR12489:SF19">
    <property type="entry name" value="LHFPL TETRASPAN SUBFAMILY MEMBER 2 PROTEIN"/>
    <property type="match status" value="1"/>
</dbReference>
<feature type="transmembrane region" description="Helical" evidence="5">
    <location>
        <begin position="117"/>
        <end position="142"/>
    </location>
</feature>
<keyword evidence="4 5" id="KW-0472">Membrane</keyword>
<comment type="subcellular location">
    <subcellularLocation>
        <location evidence="1">Membrane</location>
        <topology evidence="1">Multi-pass membrane protein</topology>
    </subcellularLocation>
</comment>
<keyword evidence="3 5" id="KW-1133">Transmembrane helix</keyword>
<sequence>MKRIVVSVVSLIWMLFSTSSMAFILISLFSNGWLQRVEIDNSIWEINCQTILTPTSPSTLETLYYASPSLGPVFSCETACPGHIPARSLRWLWNAEAQVYCRFSLWGGGQKPAASNAAAWAGSLLLLSGSGILLFAHSLLCLSLCKRELFGRSVFQVTGLLQCCADLLLLAGLFAWPAGWASIPVQEVCGALTAPYQKGNCEWTQSPILNFVGVCLLFVSAILATFADRSIMQPSVIRQMLITDKSVIFV</sequence>
<feature type="transmembrane region" description="Helical" evidence="5">
    <location>
        <begin position="208"/>
        <end position="227"/>
    </location>
</feature>
<dbReference type="PANTHER" id="PTHR12489">
    <property type="entry name" value="LIPOMA HMGIC FUSION PARTNER-LIKE PROTEIN"/>
    <property type="match status" value="1"/>
</dbReference>
<protein>
    <submittedName>
        <fullName evidence="8">Lipoma HMGIC fusion partner-like 2 protein</fullName>
    </submittedName>
</protein>
<dbReference type="EMBL" id="UYWX01020449">
    <property type="protein sequence ID" value="VDM32616.1"/>
    <property type="molecule type" value="Genomic_DNA"/>
</dbReference>
<dbReference type="STRING" id="6205.A0A0R3X421"/>
<dbReference type="Pfam" id="PF10242">
    <property type="entry name" value="L_HMGIC_fpl"/>
    <property type="match status" value="1"/>
</dbReference>
<reference evidence="8" key="1">
    <citation type="submission" date="2017-02" db="UniProtKB">
        <authorList>
            <consortium name="WormBaseParasite"/>
        </authorList>
    </citation>
    <scope>IDENTIFICATION</scope>
</reference>
<evidence type="ECO:0000256" key="4">
    <source>
        <dbReference type="ARBA" id="ARBA00023136"/>
    </source>
</evidence>
<keyword evidence="2 5" id="KW-0812">Transmembrane</keyword>
<proteinExistence type="predicted"/>
<evidence type="ECO:0000256" key="1">
    <source>
        <dbReference type="ARBA" id="ARBA00004141"/>
    </source>
</evidence>